<accession>A0A0Q3VGJ0</accession>
<evidence type="ECO:0000313" key="2">
    <source>
        <dbReference type="Proteomes" id="UP000050996"/>
    </source>
</evidence>
<sequence>MGIDYYSCEICNEAFPDVVHYGHCGNCESTLCGSCFDEMREKNGELGEGHHRASWYGEEAPNCCDLCDGTKLDLGEFVTFLVEKIGKPREEFEAEFKERMVIVE</sequence>
<evidence type="ECO:0000313" key="1">
    <source>
        <dbReference type="EMBL" id="KQL18810.1"/>
    </source>
</evidence>
<comment type="caution">
    <text evidence="1">The sequence shown here is derived from an EMBL/GenBank/DDBJ whole genome shotgun (WGS) entry which is preliminary data.</text>
</comment>
<name>A0A0Q3VGJ0_9BACI</name>
<organism evidence="1 2">
    <name type="scientific">Cytobacillus solani</name>
    <dbReference type="NCBI Taxonomy" id="1637975"/>
    <lineage>
        <taxon>Bacteria</taxon>
        <taxon>Bacillati</taxon>
        <taxon>Bacillota</taxon>
        <taxon>Bacilli</taxon>
        <taxon>Bacillales</taxon>
        <taxon>Bacillaceae</taxon>
        <taxon>Cytobacillus</taxon>
    </lineage>
</organism>
<reference evidence="1 2" key="1">
    <citation type="submission" date="2015-09" db="EMBL/GenBank/DDBJ databases">
        <title>Genome sequencing project for genomic taxonomy and phylogenomics of Bacillus-like bacteria.</title>
        <authorList>
            <person name="Liu B."/>
            <person name="Wang J."/>
            <person name="Zhu Y."/>
            <person name="Liu G."/>
            <person name="Chen Q."/>
            <person name="Chen Z."/>
            <person name="Lan J."/>
            <person name="Che J."/>
            <person name="Ge C."/>
            <person name="Shi H."/>
            <person name="Pan Z."/>
            <person name="Liu X."/>
        </authorList>
    </citation>
    <scope>NUCLEOTIDE SEQUENCE [LARGE SCALE GENOMIC DNA]</scope>
    <source>
        <strain evidence="1 2">FJAT-18043</strain>
    </source>
</reference>
<dbReference type="Proteomes" id="UP000050996">
    <property type="component" value="Unassembled WGS sequence"/>
</dbReference>
<gene>
    <name evidence="1" type="ORF">AN957_09655</name>
</gene>
<keyword evidence="2" id="KW-1185">Reference proteome</keyword>
<proteinExistence type="predicted"/>
<dbReference type="EMBL" id="LJIX01000006">
    <property type="protein sequence ID" value="KQL18810.1"/>
    <property type="molecule type" value="Genomic_DNA"/>
</dbReference>
<protein>
    <submittedName>
        <fullName evidence="1">Uncharacterized protein</fullName>
    </submittedName>
</protein>
<dbReference type="AlphaFoldDB" id="A0A0Q3VGJ0"/>
<dbReference type="SUPFAM" id="SSF57903">
    <property type="entry name" value="FYVE/PHD zinc finger"/>
    <property type="match status" value="1"/>
</dbReference>
<dbReference type="InterPro" id="IPR011011">
    <property type="entry name" value="Znf_FYVE_PHD"/>
</dbReference>
<dbReference type="PATRIC" id="fig|1637975.4.peg.1704"/>